<dbReference type="EMBL" id="CP018911">
    <property type="protein sequence ID" value="AZU03263.1"/>
    <property type="molecule type" value="Genomic_DNA"/>
</dbReference>
<gene>
    <name evidence="3" type="ORF">X907_0719</name>
</gene>
<name>A0A3T0E7B3_9PROT</name>
<evidence type="ECO:0000259" key="2">
    <source>
        <dbReference type="Pfam" id="PF13505"/>
    </source>
</evidence>
<evidence type="ECO:0000313" key="3">
    <source>
        <dbReference type="EMBL" id="AZU03263.1"/>
    </source>
</evidence>
<organism evidence="3 4">
    <name type="scientific">Glycocaulis alkaliphilus</name>
    <dbReference type="NCBI Taxonomy" id="1434191"/>
    <lineage>
        <taxon>Bacteria</taxon>
        <taxon>Pseudomonadati</taxon>
        <taxon>Pseudomonadota</taxon>
        <taxon>Alphaproteobacteria</taxon>
        <taxon>Maricaulales</taxon>
        <taxon>Maricaulaceae</taxon>
        <taxon>Glycocaulis</taxon>
    </lineage>
</organism>
<accession>A0A3T0E7B3</accession>
<evidence type="ECO:0000313" key="4">
    <source>
        <dbReference type="Proteomes" id="UP000286954"/>
    </source>
</evidence>
<sequence>MSSIAVLAGAASAQEGPFRLGAGYQAIDTDGATYDTLTLRGSYDITPIFSVEGDLLFGLGDESTTFGATTITSEIDYGVGIYGVARLPLNDQFSVFARGGYTYFDVSASAAGIAFSGDVDGWAFGGGAEWAFAGPNAIRVDYTRYDFVNGNGNADAFGISYVRRF</sequence>
<evidence type="ECO:0000256" key="1">
    <source>
        <dbReference type="ARBA" id="ARBA00022729"/>
    </source>
</evidence>
<proteinExistence type="predicted"/>
<dbReference type="AlphaFoldDB" id="A0A3T0E7B3"/>
<dbReference type="SUPFAM" id="SSF56925">
    <property type="entry name" value="OMPA-like"/>
    <property type="match status" value="1"/>
</dbReference>
<dbReference type="Pfam" id="PF13505">
    <property type="entry name" value="OMP_b-brl"/>
    <property type="match status" value="1"/>
</dbReference>
<dbReference type="InterPro" id="IPR027385">
    <property type="entry name" value="Beta-barrel_OMP"/>
</dbReference>
<dbReference type="Gene3D" id="2.40.160.20">
    <property type="match status" value="1"/>
</dbReference>
<dbReference type="InterPro" id="IPR011250">
    <property type="entry name" value="OMP/PagP_B-barrel"/>
</dbReference>
<keyword evidence="4" id="KW-1185">Reference proteome</keyword>
<protein>
    <recommendedName>
        <fullName evidence="2">Outer membrane protein beta-barrel domain-containing protein</fullName>
    </recommendedName>
</protein>
<feature type="domain" description="Outer membrane protein beta-barrel" evidence="2">
    <location>
        <begin position="6"/>
        <end position="165"/>
    </location>
</feature>
<reference evidence="3 4" key="1">
    <citation type="submission" date="2016-12" db="EMBL/GenBank/DDBJ databases">
        <title>The genome of dimorphic prosthecate Glycocaulis alkaliphilus 6b-8t, isolated from crude oil dictates its adaptability in petroleum environments.</title>
        <authorList>
            <person name="Wu X.-L."/>
            <person name="Geng S."/>
        </authorList>
    </citation>
    <scope>NUCLEOTIDE SEQUENCE [LARGE SCALE GENOMIC DNA]</scope>
    <source>
        <strain evidence="3 4">6B-8</strain>
    </source>
</reference>
<dbReference type="Proteomes" id="UP000286954">
    <property type="component" value="Chromosome"/>
</dbReference>
<dbReference type="KEGG" id="gak:X907_0719"/>
<keyword evidence="1" id="KW-0732">Signal</keyword>